<evidence type="ECO:0000256" key="1">
    <source>
        <dbReference type="SAM" id="MobiDB-lite"/>
    </source>
</evidence>
<gene>
    <name evidence="2" type="ORF">COOX1_2179</name>
</gene>
<proteinExistence type="predicted"/>
<organism evidence="2 3">
    <name type="scientific">Kyrpidia spormannii</name>
    <dbReference type="NCBI Taxonomy" id="2055160"/>
    <lineage>
        <taxon>Bacteria</taxon>
        <taxon>Bacillati</taxon>
        <taxon>Bacillota</taxon>
        <taxon>Bacilli</taxon>
        <taxon>Bacillales</taxon>
        <taxon>Alicyclobacillaceae</taxon>
        <taxon>Kyrpidia</taxon>
    </lineage>
</organism>
<evidence type="ECO:0000313" key="2">
    <source>
        <dbReference type="EMBL" id="CAB3393968.1"/>
    </source>
</evidence>
<reference evidence="2 3" key="1">
    <citation type="submission" date="2020-04" db="EMBL/GenBank/DDBJ databases">
        <authorList>
            <person name="Hogendoorn C."/>
        </authorList>
    </citation>
    <scope>NUCLEOTIDE SEQUENCE [LARGE SCALE GENOMIC DNA]</scope>
    <source>
        <strain evidence="2">COOX1</strain>
    </source>
</reference>
<dbReference type="NCBIfam" id="NF045794">
    <property type="entry name" value="CsxC_fam"/>
    <property type="match status" value="1"/>
</dbReference>
<dbReference type="Proteomes" id="UP000502196">
    <property type="component" value="Chromosome"/>
</dbReference>
<evidence type="ECO:0008006" key="4">
    <source>
        <dbReference type="Google" id="ProtNLM"/>
    </source>
</evidence>
<feature type="region of interest" description="Disordered" evidence="1">
    <location>
        <begin position="254"/>
        <end position="277"/>
    </location>
</feature>
<protein>
    <recommendedName>
        <fullName evidence="4">SipL SPOCS domain-containing protein</fullName>
    </recommendedName>
</protein>
<dbReference type="RefSeq" id="WP_170085844.1">
    <property type="nucleotide sequence ID" value="NZ_CP047971.1"/>
</dbReference>
<sequence>MSRTRSRLGSRTADVDVLGIRSECREAEVLEARTPPEAPSTLVTPVPTVGPVTIKTPVLLAQLTMQIDLDASIRLPDPATDILRIDKTVFLDQCDLLMPTNRLFVRGRVREDIQYGTASRVTRRAVSGDVRHTIVDVPFESVTAVTFLAPPIEPAPEIYEEFKMVGRFGRPLRETDSITIVDYDSKPFCELVSAAVLQADVPRLYGEGSSTPLGERHSQAGDPPIGERSFRTFREQMMVLLTIQVLQRQLVLDPAPPVGPTPTPTPTPTTLPPLPPV</sequence>
<dbReference type="EMBL" id="LR792683">
    <property type="protein sequence ID" value="CAB3393968.1"/>
    <property type="molecule type" value="Genomic_DNA"/>
</dbReference>
<dbReference type="AlphaFoldDB" id="A0A6F9E9B6"/>
<name>A0A6F9E9B6_9BACL</name>
<dbReference type="InterPro" id="IPR054845">
    <property type="entry name" value="Exosporium_prot_C"/>
</dbReference>
<evidence type="ECO:0000313" key="3">
    <source>
        <dbReference type="Proteomes" id="UP000502196"/>
    </source>
</evidence>
<accession>A0A6F9E9B6</accession>